<dbReference type="STRING" id="1834191.A5886_002691"/>
<comment type="caution">
    <text evidence="1">The sequence shown here is derived from an EMBL/GenBank/DDBJ whole genome shotgun (WGS) entry which is preliminary data.</text>
</comment>
<keyword evidence="2" id="KW-1185">Reference proteome</keyword>
<organism evidence="1 2">
    <name type="scientific">Candidatus Enterococcus testudinis</name>
    <dbReference type="NCBI Taxonomy" id="1834191"/>
    <lineage>
        <taxon>Bacteria</taxon>
        <taxon>Bacillati</taxon>
        <taxon>Bacillota</taxon>
        <taxon>Bacilli</taxon>
        <taxon>Lactobacillales</taxon>
        <taxon>Enterococcaceae</taxon>
        <taxon>Enterococcus</taxon>
    </lineage>
</organism>
<dbReference type="AlphaFoldDB" id="A0A242AA43"/>
<dbReference type="Proteomes" id="UP000195043">
    <property type="component" value="Unassembled WGS sequence"/>
</dbReference>
<name>A0A242AA43_9ENTE</name>
<protein>
    <submittedName>
        <fullName evidence="1">Uncharacterized protein</fullName>
    </submittedName>
</protein>
<evidence type="ECO:0000313" key="1">
    <source>
        <dbReference type="EMBL" id="OTN77591.1"/>
    </source>
</evidence>
<reference evidence="1 2" key="1">
    <citation type="submission" date="2017-05" db="EMBL/GenBank/DDBJ databases">
        <title>The Genome Sequence of Enterococcus sp. 8G7_MSG3316.</title>
        <authorList>
            <consortium name="The Broad Institute Genomics Platform"/>
            <consortium name="The Broad Institute Genomic Center for Infectious Diseases"/>
            <person name="Earl A."/>
            <person name="Manson A."/>
            <person name="Schwartman J."/>
            <person name="Gilmore M."/>
            <person name="Abouelleil A."/>
            <person name="Cao P."/>
            <person name="Chapman S."/>
            <person name="Cusick C."/>
            <person name="Shea T."/>
            <person name="Young S."/>
            <person name="Neafsey D."/>
            <person name="Nusbaum C."/>
            <person name="Birren B."/>
        </authorList>
    </citation>
    <scope>NUCLEOTIDE SEQUENCE [LARGE SCALE GENOMIC DNA]</scope>
    <source>
        <strain evidence="1 2">8G7_MSG3316</strain>
    </source>
</reference>
<dbReference type="RefSeq" id="WP_086275600.1">
    <property type="nucleotide sequence ID" value="NZ_NGKU01000001.1"/>
</dbReference>
<gene>
    <name evidence="1" type="ORF">A5886_002691</name>
</gene>
<sequence length="118" mass="13517">MAQKIDLENTKWSLENIIKTVGSDLSSVVEIQNQEGIDVVVISKDEWQHLLELLDTRHAEGYRLDQELPEDILIDVADTDNQYNEEGDLEMDLPERVHPAPDFELEAEEIVESDDVLD</sequence>
<dbReference type="OrthoDB" id="2184277at2"/>
<proteinExistence type="predicted"/>
<dbReference type="Gene3D" id="3.40.1620.10">
    <property type="entry name" value="YefM-like domain"/>
    <property type="match status" value="1"/>
</dbReference>
<dbReference type="EMBL" id="NGKU01000001">
    <property type="protein sequence ID" value="OTN77591.1"/>
    <property type="molecule type" value="Genomic_DNA"/>
</dbReference>
<evidence type="ECO:0000313" key="2">
    <source>
        <dbReference type="Proteomes" id="UP000195043"/>
    </source>
</evidence>
<accession>A0A242AA43</accession>